<sequence length="333" mass="35617">MAVVGTGYWGRNHVRTLAALKSNGVISELVVCDVDAERAESMASEFGCEWCTDANALTSLGVAAATIATPTPQHAPLAISLMEQGIDVLVEKPLAMNEEQAKEVLACAEKTGQVLMVGHLFRYHAAVRKAAELIADGTLGPILHIESDRLSVREPRPDIGVIAALAIHDMDIMKDLMGDIEPNTINCLALPSDNPKIEDHAIIEMGFPKNSGSNPNGVSAVVTVSWRSRIQGKVRVLRIIGQDASLAIDYLDHSGLWIHHHPNNAHGQQWGGFDAAPRERIELPLGEPSLTAELRAFISHANGENNDTPFASGKVGLEGVSMVSSALKAAGRE</sequence>
<dbReference type="SUPFAM" id="SSF55347">
    <property type="entry name" value="Glyceraldehyde-3-phosphate dehydrogenase-like, C-terminal domain"/>
    <property type="match status" value="1"/>
</dbReference>
<evidence type="ECO:0000259" key="2">
    <source>
        <dbReference type="Pfam" id="PF22725"/>
    </source>
</evidence>
<dbReference type="AlphaFoldDB" id="A0A075GCM6"/>
<dbReference type="SUPFAM" id="SSF51735">
    <property type="entry name" value="NAD(P)-binding Rossmann-fold domains"/>
    <property type="match status" value="1"/>
</dbReference>
<organism evidence="3">
    <name type="scientific">uncultured marine group II/III euryarchaeote KM3_146_G03</name>
    <dbReference type="NCBI Taxonomy" id="1457881"/>
    <lineage>
        <taxon>Archaea</taxon>
        <taxon>Methanobacteriati</taxon>
        <taxon>Methanobacteriota</taxon>
        <taxon>environmental samples</taxon>
    </lineage>
</organism>
<dbReference type="Pfam" id="PF22725">
    <property type="entry name" value="GFO_IDH_MocA_C3"/>
    <property type="match status" value="1"/>
</dbReference>
<dbReference type="InterPro" id="IPR051450">
    <property type="entry name" value="Gfo/Idh/MocA_Oxidoreductases"/>
</dbReference>
<dbReference type="GO" id="GO:0000166">
    <property type="term" value="F:nucleotide binding"/>
    <property type="evidence" value="ECO:0007669"/>
    <property type="project" value="InterPro"/>
</dbReference>
<feature type="domain" description="GFO/IDH/MocA-like oxidoreductase" evidence="2">
    <location>
        <begin position="127"/>
        <end position="246"/>
    </location>
</feature>
<dbReference type="Gene3D" id="3.40.50.720">
    <property type="entry name" value="NAD(P)-binding Rossmann-like Domain"/>
    <property type="match status" value="1"/>
</dbReference>
<dbReference type="PANTHER" id="PTHR43377">
    <property type="entry name" value="BILIVERDIN REDUCTASE A"/>
    <property type="match status" value="1"/>
</dbReference>
<evidence type="ECO:0000259" key="1">
    <source>
        <dbReference type="Pfam" id="PF01408"/>
    </source>
</evidence>
<dbReference type="InterPro" id="IPR055170">
    <property type="entry name" value="GFO_IDH_MocA-like_dom"/>
</dbReference>
<protein>
    <submittedName>
        <fullName evidence="3">Oxidoreductase domain-containing protein</fullName>
    </submittedName>
</protein>
<dbReference type="Gene3D" id="3.30.360.10">
    <property type="entry name" value="Dihydrodipicolinate Reductase, domain 2"/>
    <property type="match status" value="1"/>
</dbReference>
<proteinExistence type="predicted"/>
<dbReference type="PANTHER" id="PTHR43377:SF2">
    <property type="entry name" value="BINDING ROSSMANN FOLD OXIDOREDUCTASE, PUTATIVE (AFU_ORTHOLOGUE AFUA_4G00560)-RELATED"/>
    <property type="match status" value="1"/>
</dbReference>
<dbReference type="InterPro" id="IPR036291">
    <property type="entry name" value="NAD(P)-bd_dom_sf"/>
</dbReference>
<evidence type="ECO:0000313" key="3">
    <source>
        <dbReference type="EMBL" id="AIF01379.1"/>
    </source>
</evidence>
<dbReference type="InterPro" id="IPR000683">
    <property type="entry name" value="Gfo/Idh/MocA-like_OxRdtase_N"/>
</dbReference>
<feature type="domain" description="Gfo/Idh/MocA-like oxidoreductase N-terminal" evidence="1">
    <location>
        <begin position="2"/>
        <end position="119"/>
    </location>
</feature>
<dbReference type="EMBL" id="KF900619">
    <property type="protein sequence ID" value="AIF01379.1"/>
    <property type="molecule type" value="Genomic_DNA"/>
</dbReference>
<accession>A0A075GCM6</accession>
<reference evidence="3" key="1">
    <citation type="journal article" date="2014" name="Genome Biol. Evol.">
        <title>Pangenome evidence for extensive interdomain horizontal transfer affecting lineage core and shell genes in uncultured planktonic thaumarchaeota and euryarchaeota.</title>
        <authorList>
            <person name="Deschamps P."/>
            <person name="Zivanovic Y."/>
            <person name="Moreira D."/>
            <person name="Rodriguez-Valera F."/>
            <person name="Lopez-Garcia P."/>
        </authorList>
    </citation>
    <scope>NUCLEOTIDE SEQUENCE</scope>
</reference>
<name>A0A075GCM6_9EURY</name>
<dbReference type="Pfam" id="PF01408">
    <property type="entry name" value="GFO_IDH_MocA"/>
    <property type="match status" value="1"/>
</dbReference>